<keyword evidence="7" id="KW-1185">Reference proteome</keyword>
<evidence type="ECO:0000313" key="6">
    <source>
        <dbReference type="EMBL" id="OAD23330.1"/>
    </source>
</evidence>
<dbReference type="EMBL" id="LUTY01000423">
    <property type="protein sequence ID" value="OAD23330.1"/>
    <property type="molecule type" value="Genomic_DNA"/>
</dbReference>
<evidence type="ECO:0000256" key="1">
    <source>
        <dbReference type="ARBA" id="ARBA00023015"/>
    </source>
</evidence>
<gene>
    <name evidence="6" type="ORF">THIOM_000841</name>
</gene>
<evidence type="ECO:0000256" key="2">
    <source>
        <dbReference type="ARBA" id="ARBA00023082"/>
    </source>
</evidence>
<dbReference type="InterPro" id="IPR014284">
    <property type="entry name" value="RNA_pol_sigma-70_dom"/>
</dbReference>
<evidence type="ECO:0000256" key="3">
    <source>
        <dbReference type="ARBA" id="ARBA00023125"/>
    </source>
</evidence>
<protein>
    <submittedName>
        <fullName evidence="6">RNA polymerase sigma factor RpoE</fullName>
    </submittedName>
</protein>
<dbReference type="Proteomes" id="UP000076962">
    <property type="component" value="Unassembled WGS sequence"/>
</dbReference>
<dbReference type="PANTHER" id="PTHR43133">
    <property type="entry name" value="RNA POLYMERASE ECF-TYPE SIGMA FACTO"/>
    <property type="match status" value="1"/>
</dbReference>
<keyword evidence="4" id="KW-0804">Transcription</keyword>
<dbReference type="Pfam" id="PF04542">
    <property type="entry name" value="Sigma70_r2"/>
    <property type="match status" value="1"/>
</dbReference>
<reference evidence="6 7" key="1">
    <citation type="submission" date="2016-05" db="EMBL/GenBank/DDBJ databases">
        <title>Single-cell genome of chain-forming Candidatus Thiomargarita nelsonii and comparison to other large sulfur-oxidizing bacteria.</title>
        <authorList>
            <person name="Winkel M."/>
            <person name="Salman V."/>
            <person name="Woyke T."/>
            <person name="Schulz-Vogt H."/>
            <person name="Richter M."/>
            <person name="Flood B."/>
            <person name="Bailey J."/>
            <person name="Amann R."/>
            <person name="Mussmann M."/>
        </authorList>
    </citation>
    <scope>NUCLEOTIDE SEQUENCE [LARGE SCALE GENOMIC DNA]</scope>
    <source>
        <strain evidence="6 7">THI036</strain>
    </source>
</reference>
<evidence type="ECO:0000259" key="5">
    <source>
        <dbReference type="Pfam" id="PF04542"/>
    </source>
</evidence>
<feature type="non-terminal residue" evidence="6">
    <location>
        <position position="182"/>
    </location>
</feature>
<keyword evidence="2" id="KW-0731">Sigma factor</keyword>
<evidence type="ECO:0000256" key="4">
    <source>
        <dbReference type="ARBA" id="ARBA00023163"/>
    </source>
</evidence>
<dbReference type="NCBIfam" id="TIGR02937">
    <property type="entry name" value="sigma70-ECF"/>
    <property type="match status" value="1"/>
</dbReference>
<keyword evidence="3" id="KW-0238">DNA-binding</keyword>
<dbReference type="InterPro" id="IPR013325">
    <property type="entry name" value="RNA_pol_sigma_r2"/>
</dbReference>
<sequence length="182" mass="21815">MDDKSALEDIRNEGTKGYTVLYSRYIKLIRCYVFKYRIPESDVDDLLQEIFHKFFKNILSLKEDSKLLPYLYKIAKNVAIDYLHKGGKEVPSIPLSQLDREMDEDNNYLERDAQYYESCKEQHEQQENQFNLQRCLEQFFGLLNKRERLCLNALKWQAQGYSVDVFTKNPIIIRRMYRSICL</sequence>
<dbReference type="GO" id="GO:0006352">
    <property type="term" value="P:DNA-templated transcription initiation"/>
    <property type="evidence" value="ECO:0007669"/>
    <property type="project" value="InterPro"/>
</dbReference>
<name>A0A176S5Q1_9GAMM</name>
<proteinExistence type="predicted"/>
<dbReference type="InterPro" id="IPR039425">
    <property type="entry name" value="RNA_pol_sigma-70-like"/>
</dbReference>
<keyword evidence="1" id="KW-0805">Transcription regulation</keyword>
<organism evidence="6 7">
    <name type="scientific">Candidatus Thiomargarita nelsonii</name>
    <dbReference type="NCBI Taxonomy" id="1003181"/>
    <lineage>
        <taxon>Bacteria</taxon>
        <taxon>Pseudomonadati</taxon>
        <taxon>Pseudomonadota</taxon>
        <taxon>Gammaproteobacteria</taxon>
        <taxon>Thiotrichales</taxon>
        <taxon>Thiotrichaceae</taxon>
        <taxon>Thiomargarita</taxon>
    </lineage>
</organism>
<accession>A0A176S5Q1</accession>
<evidence type="ECO:0000313" key="7">
    <source>
        <dbReference type="Proteomes" id="UP000076962"/>
    </source>
</evidence>
<dbReference type="GO" id="GO:0003677">
    <property type="term" value="F:DNA binding"/>
    <property type="evidence" value="ECO:0007669"/>
    <property type="project" value="UniProtKB-KW"/>
</dbReference>
<dbReference type="PANTHER" id="PTHR43133:SF8">
    <property type="entry name" value="RNA POLYMERASE SIGMA FACTOR HI_1459-RELATED"/>
    <property type="match status" value="1"/>
</dbReference>
<feature type="domain" description="RNA polymerase sigma-70 region 2" evidence="5">
    <location>
        <begin position="21"/>
        <end position="86"/>
    </location>
</feature>
<dbReference type="InterPro" id="IPR007627">
    <property type="entry name" value="RNA_pol_sigma70_r2"/>
</dbReference>
<dbReference type="AlphaFoldDB" id="A0A176S5Q1"/>
<dbReference type="Gene3D" id="1.10.1740.10">
    <property type="match status" value="1"/>
</dbReference>
<dbReference type="SUPFAM" id="SSF88946">
    <property type="entry name" value="Sigma2 domain of RNA polymerase sigma factors"/>
    <property type="match status" value="1"/>
</dbReference>
<dbReference type="GO" id="GO:0016987">
    <property type="term" value="F:sigma factor activity"/>
    <property type="evidence" value="ECO:0007669"/>
    <property type="project" value="UniProtKB-KW"/>
</dbReference>
<comment type="caution">
    <text evidence="6">The sequence shown here is derived from an EMBL/GenBank/DDBJ whole genome shotgun (WGS) entry which is preliminary data.</text>
</comment>